<comment type="catalytic activity">
    <reaction evidence="8">
        <text>a 1-O-(1Z-alkenyl)-sn-glycero-3-phosphocholine + H2O = a 2,3-saturated aldehyde + sn-glycerol 3-phosphocholine</text>
        <dbReference type="Rhea" id="RHEA:22544"/>
        <dbReference type="ChEBI" id="CHEBI:15377"/>
        <dbReference type="ChEBI" id="CHEBI:16870"/>
        <dbReference type="ChEBI" id="CHEBI:73359"/>
        <dbReference type="ChEBI" id="CHEBI:77287"/>
        <dbReference type="EC" id="3.3.2.2"/>
    </reaction>
</comment>
<evidence type="ECO:0000256" key="1">
    <source>
        <dbReference type="ARBA" id="ARBA00004141"/>
    </source>
</evidence>
<accession>A0A9D4SC77</accession>
<evidence type="ECO:0000256" key="3">
    <source>
        <dbReference type="ARBA" id="ARBA00022692"/>
    </source>
</evidence>
<reference evidence="10" key="1">
    <citation type="submission" date="2020-06" db="EMBL/GenBank/DDBJ databases">
        <authorList>
            <person name="Ji K."/>
            <person name="Li J."/>
        </authorList>
    </citation>
    <scope>NUCLEOTIDE SEQUENCE</scope>
    <source>
        <strain evidence="10">JKM2019</strain>
        <tissue evidence="10">Whole body</tissue>
    </source>
</reference>
<reference evidence="10" key="2">
    <citation type="journal article" date="2021" name="World Allergy Organ. J.">
        <title>Chromosome-level assembly of Dermatophagoides farinae genome and transcriptome reveals two novel allergens Der f 37 and Der f 39.</title>
        <authorList>
            <person name="Chen J."/>
            <person name="Cai Z."/>
            <person name="Fan D."/>
            <person name="Hu J."/>
            <person name="Hou Y."/>
            <person name="He Y."/>
            <person name="Zhang Z."/>
            <person name="Zhao Z."/>
            <person name="Gao P."/>
            <person name="Hu W."/>
            <person name="Sun J."/>
            <person name="Li J."/>
            <person name="Ji K."/>
        </authorList>
    </citation>
    <scope>NUCLEOTIDE SEQUENCE</scope>
    <source>
        <strain evidence="10">JKM2019</strain>
    </source>
</reference>
<comment type="similarity">
    <text evidence="2">Belongs to the TMEM86 family.</text>
</comment>
<feature type="transmembrane region" description="Helical" evidence="9">
    <location>
        <begin position="188"/>
        <end position="208"/>
    </location>
</feature>
<name>A0A9D4SC77_DERFA</name>
<feature type="transmembrane region" description="Helical" evidence="9">
    <location>
        <begin position="220"/>
        <end position="238"/>
    </location>
</feature>
<dbReference type="EC" id="3.3.2.2" evidence="6"/>
<feature type="transmembrane region" description="Helical" evidence="9">
    <location>
        <begin position="36"/>
        <end position="57"/>
    </location>
</feature>
<dbReference type="InterPro" id="IPR012506">
    <property type="entry name" value="TMEM86B-like"/>
</dbReference>
<sequence>MNVSIDQFIFKHFINIYSNLQTFDWYYLLLTFPYTLFGPMIPLLAISYVAKCIPIIYLIMTIMNNRTVKRFDYSRKIAAGLLASVIGDVYILNMEEVSRSYLIYGIISFALAHIFYISAFSFRNYRYHHFFIVIIIFSLSYVMTHERLYGMNFMERIAIPTYSFIILTMACCAFLYKDFISIWNRIPATRMAAISFVISDSILGLTEITGMIGPHIIPKYVSHVLILSTYYFAQYCFTRSALFL</sequence>
<keyword evidence="5 9" id="KW-0472">Membrane</keyword>
<dbReference type="Proteomes" id="UP000828236">
    <property type="component" value="Unassembled WGS sequence"/>
</dbReference>
<dbReference type="AlphaFoldDB" id="A0A9D4SC77"/>
<keyword evidence="3 9" id="KW-0812">Transmembrane</keyword>
<gene>
    <name evidence="10" type="ORF">HUG17_10278</name>
</gene>
<evidence type="ECO:0000256" key="9">
    <source>
        <dbReference type="SAM" id="Phobius"/>
    </source>
</evidence>
<keyword evidence="4 9" id="KW-1133">Transmembrane helix</keyword>
<evidence type="ECO:0000256" key="7">
    <source>
        <dbReference type="ARBA" id="ARBA00049458"/>
    </source>
</evidence>
<feature type="transmembrane region" description="Helical" evidence="9">
    <location>
        <begin position="127"/>
        <end position="145"/>
    </location>
</feature>
<dbReference type="Pfam" id="PF07947">
    <property type="entry name" value="YhhN"/>
    <property type="match status" value="1"/>
</dbReference>
<protein>
    <recommendedName>
        <fullName evidence="6">lysoplasmalogenase</fullName>
        <ecNumber evidence="6">3.3.2.2</ecNumber>
    </recommendedName>
</protein>
<evidence type="ECO:0000256" key="2">
    <source>
        <dbReference type="ARBA" id="ARBA00007375"/>
    </source>
</evidence>
<proteinExistence type="inferred from homology"/>
<organism evidence="10">
    <name type="scientific">Dermatophagoides farinae</name>
    <name type="common">American house dust mite</name>
    <dbReference type="NCBI Taxonomy" id="6954"/>
    <lineage>
        <taxon>Eukaryota</taxon>
        <taxon>Metazoa</taxon>
        <taxon>Ecdysozoa</taxon>
        <taxon>Arthropoda</taxon>
        <taxon>Chelicerata</taxon>
        <taxon>Arachnida</taxon>
        <taxon>Acari</taxon>
        <taxon>Acariformes</taxon>
        <taxon>Sarcoptiformes</taxon>
        <taxon>Astigmata</taxon>
        <taxon>Psoroptidia</taxon>
        <taxon>Analgoidea</taxon>
        <taxon>Pyroglyphidae</taxon>
        <taxon>Dermatophagoidinae</taxon>
        <taxon>Dermatophagoides</taxon>
    </lineage>
</organism>
<dbReference type="GO" id="GO:0016020">
    <property type="term" value="C:membrane"/>
    <property type="evidence" value="ECO:0007669"/>
    <property type="project" value="UniProtKB-SubCell"/>
</dbReference>
<comment type="subcellular location">
    <subcellularLocation>
        <location evidence="1">Membrane</location>
        <topology evidence="1">Multi-pass membrane protein</topology>
    </subcellularLocation>
</comment>
<dbReference type="PANTHER" id="PTHR31885">
    <property type="entry name" value="GH04784P"/>
    <property type="match status" value="1"/>
</dbReference>
<evidence type="ECO:0000256" key="8">
    <source>
        <dbReference type="ARBA" id="ARBA00049560"/>
    </source>
</evidence>
<feature type="transmembrane region" description="Helical" evidence="9">
    <location>
        <begin position="157"/>
        <end position="176"/>
    </location>
</feature>
<dbReference type="EMBL" id="SDOV01000010">
    <property type="protein sequence ID" value="KAH7636308.1"/>
    <property type="molecule type" value="Genomic_DNA"/>
</dbReference>
<dbReference type="PANTHER" id="PTHR31885:SF6">
    <property type="entry name" value="GH04784P"/>
    <property type="match status" value="1"/>
</dbReference>
<evidence type="ECO:0000256" key="4">
    <source>
        <dbReference type="ARBA" id="ARBA00022989"/>
    </source>
</evidence>
<evidence type="ECO:0000256" key="5">
    <source>
        <dbReference type="ARBA" id="ARBA00023136"/>
    </source>
</evidence>
<evidence type="ECO:0000256" key="6">
    <source>
        <dbReference type="ARBA" id="ARBA00035673"/>
    </source>
</evidence>
<feature type="transmembrane region" description="Helical" evidence="9">
    <location>
        <begin position="101"/>
        <end position="120"/>
    </location>
</feature>
<comment type="caution">
    <text evidence="10">The sequence shown here is derived from an EMBL/GenBank/DDBJ whole genome shotgun (WGS) entry which is preliminary data.</text>
</comment>
<evidence type="ECO:0000313" key="10">
    <source>
        <dbReference type="EMBL" id="KAH7636308.1"/>
    </source>
</evidence>
<comment type="catalytic activity">
    <reaction evidence="7">
        <text>a 1-O-(1Z-alkenyl)-sn-glycero-3-phosphoethanolamine + H2O = a 2,3-saturated aldehyde + sn-glycero-3-phosphoethanolamine</text>
        <dbReference type="Rhea" id="RHEA:16905"/>
        <dbReference type="ChEBI" id="CHEBI:15377"/>
        <dbReference type="ChEBI" id="CHEBI:73359"/>
        <dbReference type="ChEBI" id="CHEBI:77288"/>
        <dbReference type="ChEBI" id="CHEBI:143890"/>
        <dbReference type="EC" id="3.3.2.2"/>
    </reaction>
</comment>
<dbReference type="GO" id="GO:0047408">
    <property type="term" value="F:alkenylglycerophosphocholine hydrolase activity"/>
    <property type="evidence" value="ECO:0007669"/>
    <property type="project" value="UniProtKB-EC"/>
</dbReference>